<evidence type="ECO:0000313" key="1">
    <source>
        <dbReference type="EMBL" id="GAP34950.1"/>
    </source>
</evidence>
<dbReference type="Proteomes" id="UP000037660">
    <property type="component" value="Unassembled WGS sequence"/>
</dbReference>
<dbReference type="InterPro" id="IPR025148">
    <property type="entry name" value="AtzG-like"/>
</dbReference>
<organism evidence="1 2">
    <name type="scientific">Piscinibacter sakaiensis</name>
    <name type="common">Ideonella sakaiensis</name>
    <dbReference type="NCBI Taxonomy" id="1547922"/>
    <lineage>
        <taxon>Bacteria</taxon>
        <taxon>Pseudomonadati</taxon>
        <taxon>Pseudomonadota</taxon>
        <taxon>Betaproteobacteria</taxon>
        <taxon>Burkholderiales</taxon>
        <taxon>Sphaerotilaceae</taxon>
        <taxon>Piscinibacter</taxon>
    </lineage>
</organism>
<gene>
    <name evidence="1" type="ORF">ISF6_0500</name>
</gene>
<reference evidence="1 2" key="2">
    <citation type="journal article" date="2016" name="Science">
        <title>A bacterium that degrades and assimilates poly(ethylene terephthalate).</title>
        <authorList>
            <person name="Yoshida S."/>
            <person name="Hiraga K."/>
            <person name="Takehana T."/>
            <person name="Taniguchi I."/>
            <person name="Yamaji H."/>
            <person name="Maeda Y."/>
            <person name="Toyohara K."/>
            <person name="Miyamoto K."/>
            <person name="Kimura Y."/>
            <person name="Oda K."/>
        </authorList>
    </citation>
    <scope>NUCLEOTIDE SEQUENCE [LARGE SCALE GENOMIC DNA]</scope>
    <source>
        <strain evidence="2">NBRC 110686 / TISTR 2288 / 201-F6</strain>
    </source>
</reference>
<name>A0A0K8NYE8_PISS1</name>
<dbReference type="EMBL" id="BBYR01000012">
    <property type="protein sequence ID" value="GAP34950.1"/>
    <property type="molecule type" value="Genomic_DNA"/>
</dbReference>
<dbReference type="AlphaFoldDB" id="A0A0K8NYE8"/>
<dbReference type="RefSeq" id="WP_054019037.1">
    <property type="nucleotide sequence ID" value="NZ_BBYR01000012.1"/>
</dbReference>
<evidence type="ECO:0000313" key="2">
    <source>
        <dbReference type="Proteomes" id="UP000037660"/>
    </source>
</evidence>
<protein>
    <recommendedName>
        <fullName evidence="3">DUF4089 domain-containing protein</fullName>
    </recommendedName>
</protein>
<accession>A0A0K8NYE8</accession>
<proteinExistence type="predicted"/>
<keyword evidence="2" id="KW-1185">Reference proteome</keyword>
<sequence>MPLTPEQIAAAVDAQAAVLGLPLDPAHRPGVLRYYALAAGMADEVFGLPLGLADEPAPVFVPVEPADAAPAHGASR</sequence>
<comment type="caution">
    <text evidence="1">The sequence shown here is derived from an EMBL/GenBank/DDBJ whole genome shotgun (WGS) entry which is preliminary data.</text>
</comment>
<dbReference type="Pfam" id="PF13318">
    <property type="entry name" value="AtzG-like"/>
    <property type="match status" value="1"/>
</dbReference>
<reference evidence="2" key="1">
    <citation type="submission" date="2015-07" db="EMBL/GenBank/DDBJ databases">
        <title>Discovery of a poly(ethylene terephthalate assimilation.</title>
        <authorList>
            <person name="Yoshida S."/>
            <person name="Hiraga K."/>
            <person name="Takehana T."/>
            <person name="Taniguchi I."/>
            <person name="Yamaji H."/>
            <person name="Maeda Y."/>
            <person name="Toyohara K."/>
            <person name="Miyamoto K."/>
            <person name="Kimura Y."/>
            <person name="Oda K."/>
        </authorList>
    </citation>
    <scope>NUCLEOTIDE SEQUENCE [LARGE SCALE GENOMIC DNA]</scope>
    <source>
        <strain evidence="2">NBRC 110686 / TISTR 2288 / 201-F6</strain>
    </source>
</reference>
<dbReference type="OrthoDB" id="8858699at2"/>
<evidence type="ECO:0008006" key="3">
    <source>
        <dbReference type="Google" id="ProtNLM"/>
    </source>
</evidence>
<dbReference type="STRING" id="1547922.ISF6_0500"/>